<evidence type="ECO:0000256" key="1">
    <source>
        <dbReference type="SAM" id="SignalP"/>
    </source>
</evidence>
<accession>A0A8I0T663</accession>
<dbReference type="AlphaFoldDB" id="A0A8I0T663"/>
<evidence type="ECO:0000313" key="3">
    <source>
        <dbReference type="Proteomes" id="UP000660708"/>
    </source>
</evidence>
<keyword evidence="1" id="KW-0732">Signal</keyword>
<proteinExistence type="predicted"/>
<dbReference type="RefSeq" id="WP_147389838.1">
    <property type="nucleotide sequence ID" value="NZ_AQHF01000034.1"/>
</dbReference>
<comment type="caution">
    <text evidence="2">The sequence shown here is derived from an EMBL/GenBank/DDBJ whole genome shotgun (WGS) entry which is preliminary data.</text>
</comment>
<dbReference type="PROSITE" id="PS51257">
    <property type="entry name" value="PROKAR_LIPOPROTEIN"/>
    <property type="match status" value="1"/>
</dbReference>
<feature type="chain" id="PRO_5034938396" description="Lipoprotein" evidence="1">
    <location>
        <begin position="24"/>
        <end position="91"/>
    </location>
</feature>
<evidence type="ECO:0000313" key="2">
    <source>
        <dbReference type="EMBL" id="MBE0348780.1"/>
    </source>
</evidence>
<protein>
    <recommendedName>
        <fullName evidence="4">Lipoprotein</fullName>
    </recommendedName>
</protein>
<feature type="signal peptide" evidence="1">
    <location>
        <begin position="1"/>
        <end position="23"/>
    </location>
</feature>
<sequence>MKIKTLALLLLGVLTTGCSTLSADQQATVNGMSICEKYTALVDLSSGRLSVLKGLQVGAELVKAWNGDVKSHLVGNSCKIIEYRSTPTQFN</sequence>
<organism evidence="2 3">
    <name type="scientific">Pseudoalteromonas peptidolytica F12-50-A1</name>
    <dbReference type="NCBI Taxonomy" id="1315280"/>
    <lineage>
        <taxon>Bacteria</taxon>
        <taxon>Pseudomonadati</taxon>
        <taxon>Pseudomonadota</taxon>
        <taxon>Gammaproteobacteria</taxon>
        <taxon>Alteromonadales</taxon>
        <taxon>Pseudoalteromonadaceae</taxon>
        <taxon>Pseudoalteromonas</taxon>
    </lineage>
</organism>
<keyword evidence="3" id="KW-1185">Reference proteome</keyword>
<gene>
    <name evidence="2" type="ORF">PPEP_b0608</name>
</gene>
<evidence type="ECO:0008006" key="4">
    <source>
        <dbReference type="Google" id="ProtNLM"/>
    </source>
</evidence>
<dbReference type="EMBL" id="AQHF01000034">
    <property type="protein sequence ID" value="MBE0348780.1"/>
    <property type="molecule type" value="Genomic_DNA"/>
</dbReference>
<reference evidence="2 3" key="1">
    <citation type="submission" date="2015-06" db="EMBL/GenBank/DDBJ databases">
        <title>Genome sequence of Pseudoalteromonas peptidolytica.</title>
        <authorList>
            <person name="Xie B.-B."/>
            <person name="Rong J.-C."/>
            <person name="Qin Q.-L."/>
            <person name="Zhang Y.-Z."/>
        </authorList>
    </citation>
    <scope>NUCLEOTIDE SEQUENCE [LARGE SCALE GENOMIC DNA]</scope>
    <source>
        <strain evidence="2 3">F12-50-A1</strain>
    </source>
</reference>
<dbReference type="Proteomes" id="UP000660708">
    <property type="component" value="Unassembled WGS sequence"/>
</dbReference>
<name>A0A8I0T663_9GAMM</name>